<accession>A0AAW2J6J8</accession>
<reference evidence="1" key="1">
    <citation type="submission" date="2020-06" db="EMBL/GenBank/DDBJ databases">
        <authorList>
            <person name="Li T."/>
            <person name="Hu X."/>
            <person name="Zhang T."/>
            <person name="Song X."/>
            <person name="Zhang H."/>
            <person name="Dai N."/>
            <person name="Sheng W."/>
            <person name="Hou X."/>
            <person name="Wei L."/>
        </authorList>
    </citation>
    <scope>NUCLEOTIDE SEQUENCE</scope>
    <source>
        <strain evidence="1">G02</strain>
        <tissue evidence="1">Leaf</tissue>
    </source>
</reference>
<comment type="caution">
    <text evidence="1">The sequence shown here is derived from an EMBL/GenBank/DDBJ whole genome shotgun (WGS) entry which is preliminary data.</text>
</comment>
<dbReference type="Pfam" id="PF14223">
    <property type="entry name" value="Retrotran_gag_2"/>
    <property type="match status" value="1"/>
</dbReference>
<gene>
    <name evidence="1" type="ORF">Sradi_7062900</name>
</gene>
<sequence length="147" mass="16827">MSNDIQKQYDRLDDIFSIMLRMSDVYAVPNRHIRYATTKIFFGTKHTEGSSIQSHEVKILSLVKKLKDLKVVLHSNTCIDVILQSLPPFYDLFMVNYNMSGLEKSVHELINMLVQHEKMTHKSGLSVSIGEVSTSKANGKRAGRWKK</sequence>
<dbReference type="EMBL" id="JACGWJ010000659">
    <property type="protein sequence ID" value="KAL0289887.1"/>
    <property type="molecule type" value="Genomic_DNA"/>
</dbReference>
<evidence type="ECO:0000313" key="1">
    <source>
        <dbReference type="EMBL" id="KAL0289887.1"/>
    </source>
</evidence>
<organism evidence="1">
    <name type="scientific">Sesamum radiatum</name>
    <name type="common">Black benniseed</name>
    <dbReference type="NCBI Taxonomy" id="300843"/>
    <lineage>
        <taxon>Eukaryota</taxon>
        <taxon>Viridiplantae</taxon>
        <taxon>Streptophyta</taxon>
        <taxon>Embryophyta</taxon>
        <taxon>Tracheophyta</taxon>
        <taxon>Spermatophyta</taxon>
        <taxon>Magnoliopsida</taxon>
        <taxon>eudicotyledons</taxon>
        <taxon>Gunneridae</taxon>
        <taxon>Pentapetalae</taxon>
        <taxon>asterids</taxon>
        <taxon>lamiids</taxon>
        <taxon>Lamiales</taxon>
        <taxon>Pedaliaceae</taxon>
        <taxon>Sesamum</taxon>
    </lineage>
</organism>
<dbReference type="AlphaFoldDB" id="A0AAW2J6J8"/>
<proteinExistence type="predicted"/>
<name>A0AAW2J6J8_SESRA</name>
<protein>
    <submittedName>
        <fullName evidence="1">Uncharacterized protein</fullName>
    </submittedName>
</protein>
<reference evidence="1" key="2">
    <citation type="journal article" date="2024" name="Plant">
        <title>Genomic evolution and insights into agronomic trait innovations of Sesamum species.</title>
        <authorList>
            <person name="Miao H."/>
            <person name="Wang L."/>
            <person name="Qu L."/>
            <person name="Liu H."/>
            <person name="Sun Y."/>
            <person name="Le M."/>
            <person name="Wang Q."/>
            <person name="Wei S."/>
            <person name="Zheng Y."/>
            <person name="Lin W."/>
            <person name="Duan Y."/>
            <person name="Cao H."/>
            <person name="Xiong S."/>
            <person name="Wang X."/>
            <person name="Wei L."/>
            <person name="Li C."/>
            <person name="Ma Q."/>
            <person name="Ju M."/>
            <person name="Zhao R."/>
            <person name="Li G."/>
            <person name="Mu C."/>
            <person name="Tian Q."/>
            <person name="Mei H."/>
            <person name="Zhang T."/>
            <person name="Gao T."/>
            <person name="Zhang H."/>
        </authorList>
    </citation>
    <scope>NUCLEOTIDE SEQUENCE</scope>
    <source>
        <strain evidence="1">G02</strain>
    </source>
</reference>